<name>A0ABV2KVE8_9BACI</name>
<comment type="caution">
    <text evidence="1">The sequence shown here is derived from an EMBL/GenBank/DDBJ whole genome shotgun (WGS) entry which is preliminary data.</text>
</comment>
<proteinExistence type="predicted"/>
<protein>
    <submittedName>
        <fullName evidence="1">NMD protein affecting ribosome stability and mRNA decay</fullName>
    </submittedName>
</protein>
<sequence>MTAYKICGHCGELTETTYDLCQDCYQVEEEAIHEIKTSP</sequence>
<dbReference type="Proteomes" id="UP001549167">
    <property type="component" value="Unassembled WGS sequence"/>
</dbReference>
<organism evidence="1 2">
    <name type="scientific">Alkalibacillus flavidus</name>
    <dbReference type="NCBI Taxonomy" id="546021"/>
    <lineage>
        <taxon>Bacteria</taxon>
        <taxon>Bacillati</taxon>
        <taxon>Bacillota</taxon>
        <taxon>Bacilli</taxon>
        <taxon>Bacillales</taxon>
        <taxon>Bacillaceae</taxon>
        <taxon>Alkalibacillus</taxon>
    </lineage>
</organism>
<evidence type="ECO:0000313" key="2">
    <source>
        <dbReference type="Proteomes" id="UP001549167"/>
    </source>
</evidence>
<accession>A0ABV2KVE8</accession>
<reference evidence="1 2" key="1">
    <citation type="submission" date="2024-06" db="EMBL/GenBank/DDBJ databases">
        <title>Genomic Encyclopedia of Type Strains, Phase IV (KMG-IV): sequencing the most valuable type-strain genomes for metagenomic binning, comparative biology and taxonomic classification.</title>
        <authorList>
            <person name="Goeker M."/>
        </authorList>
    </citation>
    <scope>NUCLEOTIDE SEQUENCE [LARGE SCALE GENOMIC DNA]</scope>
    <source>
        <strain evidence="1 2">DSM 23520</strain>
    </source>
</reference>
<gene>
    <name evidence="1" type="ORF">ABID56_001177</name>
</gene>
<evidence type="ECO:0000313" key="1">
    <source>
        <dbReference type="EMBL" id="MET3683087.1"/>
    </source>
</evidence>
<dbReference type="EMBL" id="JBEPMX010000004">
    <property type="protein sequence ID" value="MET3683087.1"/>
    <property type="molecule type" value="Genomic_DNA"/>
</dbReference>
<keyword evidence="2" id="KW-1185">Reference proteome</keyword>